<feature type="region of interest" description="Disordered" evidence="3">
    <location>
        <begin position="1"/>
        <end position="36"/>
    </location>
</feature>
<evidence type="ECO:0000313" key="5">
    <source>
        <dbReference type="EMBL" id="GFH53998.1"/>
    </source>
</evidence>
<reference evidence="5 6" key="1">
    <citation type="journal article" date="2021" name="Sci. Rep.">
        <title>The genome of the diatom Chaetoceros tenuissimus carries an ancient integrated fragment of an extant virus.</title>
        <authorList>
            <person name="Hongo Y."/>
            <person name="Kimura K."/>
            <person name="Takaki Y."/>
            <person name="Yoshida Y."/>
            <person name="Baba S."/>
            <person name="Kobayashi G."/>
            <person name="Nagasaki K."/>
            <person name="Hano T."/>
            <person name="Tomaru Y."/>
        </authorList>
    </citation>
    <scope>NUCLEOTIDE SEQUENCE [LARGE SCALE GENOMIC DNA]</scope>
    <source>
        <strain evidence="5 6">NIES-3715</strain>
    </source>
</reference>
<dbReference type="InterPro" id="IPR009071">
    <property type="entry name" value="HMG_box_dom"/>
</dbReference>
<feature type="region of interest" description="Disordered" evidence="3">
    <location>
        <begin position="644"/>
        <end position="681"/>
    </location>
</feature>
<accession>A0AAD3CXS0</accession>
<evidence type="ECO:0000256" key="2">
    <source>
        <dbReference type="SAM" id="Coils"/>
    </source>
</evidence>
<feature type="region of interest" description="Disordered" evidence="3">
    <location>
        <begin position="529"/>
        <end position="551"/>
    </location>
</feature>
<evidence type="ECO:0000256" key="3">
    <source>
        <dbReference type="SAM" id="MobiDB-lite"/>
    </source>
</evidence>
<dbReference type="Proteomes" id="UP001054902">
    <property type="component" value="Unassembled WGS sequence"/>
</dbReference>
<sequence>MPSGDSGEGVNDNASTFMTQNQSHPPGASGIMNMNGAGNLSSLANMQSMMSNGSMNNNATGKNLPPQGQQAFVQPNYSDQQMQAAYAVAAMAEKSLGAKNPQERQLGVDNPIEDKEGTNLMNGSLKGSVNQNFSNNNIFTRNMDMNPSASAAINPTSMMMMAASNNGRTSSSNLLRPASNGSAGNPYLSSQQSQAGFPTGLGAGMGGMGGFSAATASTLAAKGATVGNDISIPSSISGMSILPLTKKKKIKGKPKRPLSAYNLFFKHERKRILASLEEEKEREADMIEAKAQNAVKKEDAEGNEKNEDEKAVDDANKKVEEETKKEKGEISEDSDKKEAEEKSQEGAKKGETKKQTEEETREGDKEEKGNEEEKSKKQRHGKIGFETLAKTIGQRWSQLEEPDLKKYKDMANEDMKRYKREMEIFLTKKQEADAEESALKAAAKKAAEEKAMVNQQHESSYENQYQMLLQQQQQQQNRNQMNQLGWKPTAQLQGSGDMNNNLLMQALLLQQQQQQQQQLQLMRQQQFAQQQSQYGRPEQQSFKKPKLDNLNSFGDQQYMFQQSQPSAGAASDLNMGALYGNTNQPLNRSNMFSNNFNAFNNMANMGGANAMGLMNTNLNNMSGFSGMNNGMMGSANFMQSHNQQFQNGQQSMPQDGNAQSREYQNVYNSGKTSPAMYNMRS</sequence>
<feature type="compositionally biased region" description="Polar residues" evidence="3">
    <location>
        <begin position="656"/>
        <end position="672"/>
    </location>
</feature>
<keyword evidence="2" id="KW-0175">Coiled coil</keyword>
<evidence type="ECO:0000313" key="6">
    <source>
        <dbReference type="Proteomes" id="UP001054902"/>
    </source>
</evidence>
<evidence type="ECO:0000256" key="1">
    <source>
        <dbReference type="PROSITE-ProRule" id="PRU00267"/>
    </source>
</evidence>
<dbReference type="Pfam" id="PF09011">
    <property type="entry name" value="HMG_box_2"/>
    <property type="match status" value="1"/>
</dbReference>
<protein>
    <recommendedName>
        <fullName evidence="4">HMG box domain-containing protein</fullName>
    </recommendedName>
</protein>
<dbReference type="Gene3D" id="1.10.30.10">
    <property type="entry name" value="High mobility group box domain"/>
    <property type="match status" value="1"/>
</dbReference>
<feature type="DNA-binding region" description="HMG box" evidence="1">
    <location>
        <begin position="371"/>
        <end position="426"/>
    </location>
</feature>
<dbReference type="PROSITE" id="PS50118">
    <property type="entry name" value="HMG_BOX_2"/>
    <property type="match status" value="1"/>
</dbReference>
<evidence type="ECO:0000259" key="4">
    <source>
        <dbReference type="PROSITE" id="PS50118"/>
    </source>
</evidence>
<feature type="compositionally biased region" description="Basic and acidic residues" evidence="3">
    <location>
        <begin position="295"/>
        <end position="375"/>
    </location>
</feature>
<gene>
    <name evidence="5" type="ORF">CTEN210_10474</name>
</gene>
<proteinExistence type="predicted"/>
<comment type="caution">
    <text evidence="5">The sequence shown here is derived from an EMBL/GenBank/DDBJ whole genome shotgun (WGS) entry which is preliminary data.</text>
</comment>
<dbReference type="EMBL" id="BLLK01000047">
    <property type="protein sequence ID" value="GFH53998.1"/>
    <property type="molecule type" value="Genomic_DNA"/>
</dbReference>
<name>A0AAD3CXS0_9STRA</name>
<dbReference type="GO" id="GO:0003677">
    <property type="term" value="F:DNA binding"/>
    <property type="evidence" value="ECO:0007669"/>
    <property type="project" value="UniProtKB-UniRule"/>
</dbReference>
<feature type="region of interest" description="Disordered" evidence="3">
    <location>
        <begin position="291"/>
        <end position="385"/>
    </location>
</feature>
<keyword evidence="1" id="KW-0238">DNA-binding</keyword>
<feature type="compositionally biased region" description="Low complexity" evidence="3">
    <location>
        <begin position="48"/>
        <end position="58"/>
    </location>
</feature>
<keyword evidence="6" id="KW-1185">Reference proteome</keyword>
<feature type="coiled-coil region" evidence="2">
    <location>
        <begin position="408"/>
        <end position="449"/>
    </location>
</feature>
<dbReference type="GO" id="GO:0005634">
    <property type="term" value="C:nucleus"/>
    <property type="evidence" value="ECO:0007669"/>
    <property type="project" value="UniProtKB-UniRule"/>
</dbReference>
<organism evidence="5 6">
    <name type="scientific">Chaetoceros tenuissimus</name>
    <dbReference type="NCBI Taxonomy" id="426638"/>
    <lineage>
        <taxon>Eukaryota</taxon>
        <taxon>Sar</taxon>
        <taxon>Stramenopiles</taxon>
        <taxon>Ochrophyta</taxon>
        <taxon>Bacillariophyta</taxon>
        <taxon>Coscinodiscophyceae</taxon>
        <taxon>Chaetocerotophycidae</taxon>
        <taxon>Chaetocerotales</taxon>
        <taxon>Chaetocerotaceae</taxon>
        <taxon>Chaetoceros</taxon>
    </lineage>
</organism>
<feature type="compositionally biased region" description="Low complexity" evidence="3">
    <location>
        <begin position="644"/>
        <end position="654"/>
    </location>
</feature>
<feature type="compositionally biased region" description="Polar residues" evidence="3">
    <location>
        <begin position="12"/>
        <end position="24"/>
    </location>
</feature>
<feature type="domain" description="HMG box" evidence="4">
    <location>
        <begin position="371"/>
        <end position="426"/>
    </location>
</feature>
<dbReference type="SUPFAM" id="SSF47095">
    <property type="entry name" value="HMG-box"/>
    <property type="match status" value="2"/>
</dbReference>
<keyword evidence="1" id="KW-0539">Nucleus</keyword>
<feature type="region of interest" description="Disordered" evidence="3">
    <location>
        <begin position="48"/>
        <end position="71"/>
    </location>
</feature>
<dbReference type="AlphaFoldDB" id="A0AAD3CXS0"/>
<dbReference type="InterPro" id="IPR036910">
    <property type="entry name" value="HMG_box_dom_sf"/>
</dbReference>